<comment type="similarity">
    <text evidence="2">Belongs to the VPS25 family.</text>
</comment>
<dbReference type="GO" id="GO:0042803">
    <property type="term" value="F:protein homodimerization activity"/>
    <property type="evidence" value="ECO:0007669"/>
    <property type="project" value="TreeGrafter"/>
</dbReference>
<dbReference type="SUPFAM" id="SSF46785">
    <property type="entry name" value="Winged helix' DNA-binding domain"/>
    <property type="match status" value="2"/>
</dbReference>
<protein>
    <recommendedName>
        <fullName evidence="3">Vacuolar protein-sorting-associated protein 25</fullName>
    </recommendedName>
    <alternativeName>
        <fullName evidence="7">ESCRT-II complex subunit VPS25</fullName>
    </alternativeName>
</protein>
<evidence type="ECO:0000313" key="8">
    <source>
        <dbReference type="EMBL" id="OAD73034.1"/>
    </source>
</evidence>
<organism evidence="8 9">
    <name type="scientific">Phycomyces blakesleeanus (strain ATCC 8743b / DSM 1359 / FGSC 10004 / NBRC 33097 / NRRL 1555)</name>
    <dbReference type="NCBI Taxonomy" id="763407"/>
    <lineage>
        <taxon>Eukaryota</taxon>
        <taxon>Fungi</taxon>
        <taxon>Fungi incertae sedis</taxon>
        <taxon>Mucoromycota</taxon>
        <taxon>Mucoromycotina</taxon>
        <taxon>Mucoromycetes</taxon>
        <taxon>Mucorales</taxon>
        <taxon>Phycomycetaceae</taxon>
        <taxon>Phycomyces</taxon>
    </lineage>
</organism>
<evidence type="ECO:0000256" key="3">
    <source>
        <dbReference type="ARBA" id="ARBA00017934"/>
    </source>
</evidence>
<dbReference type="VEuPathDB" id="FungiDB:PHYBLDRAFT_177674"/>
<dbReference type="FunCoup" id="A0A167MJN7">
    <property type="interactions" value="321"/>
</dbReference>
<evidence type="ECO:0000256" key="5">
    <source>
        <dbReference type="ARBA" id="ARBA00022490"/>
    </source>
</evidence>
<dbReference type="GeneID" id="28998821"/>
<accession>A0A167MJN7</accession>
<keyword evidence="4" id="KW-0813">Transport</keyword>
<dbReference type="Proteomes" id="UP000077315">
    <property type="component" value="Unassembled WGS sequence"/>
</dbReference>
<dbReference type="OrthoDB" id="245150at2759"/>
<dbReference type="RefSeq" id="XP_018291074.1">
    <property type="nucleotide sequence ID" value="XM_018437915.1"/>
</dbReference>
<gene>
    <name evidence="8" type="ORF">PHYBLDRAFT_177674</name>
</gene>
<dbReference type="STRING" id="763407.A0A167MJN7"/>
<dbReference type="GO" id="GO:0000814">
    <property type="term" value="C:ESCRT II complex"/>
    <property type="evidence" value="ECO:0007669"/>
    <property type="project" value="InterPro"/>
</dbReference>
<dbReference type="FunFam" id="1.10.10.570:FF:000003">
    <property type="entry name" value="Vacuolar protein-sorting-associated protein 25"/>
    <property type="match status" value="1"/>
</dbReference>
<keyword evidence="5" id="KW-0963">Cytoplasm</keyword>
<reference evidence="9" key="1">
    <citation type="submission" date="2015-06" db="EMBL/GenBank/DDBJ databases">
        <title>Expansion of signal transduction pathways in fungi by whole-genome duplication.</title>
        <authorList>
            <consortium name="DOE Joint Genome Institute"/>
            <person name="Corrochano L.M."/>
            <person name="Kuo A."/>
            <person name="Marcet-Houben M."/>
            <person name="Polaino S."/>
            <person name="Salamov A."/>
            <person name="Villalobos J.M."/>
            <person name="Alvarez M.I."/>
            <person name="Avalos J."/>
            <person name="Benito E.P."/>
            <person name="Benoit I."/>
            <person name="Burger G."/>
            <person name="Camino L.P."/>
            <person name="Canovas D."/>
            <person name="Cerda-Olmedo E."/>
            <person name="Cheng J.-F."/>
            <person name="Dominguez A."/>
            <person name="Elias M."/>
            <person name="Eslava A.P."/>
            <person name="Glaser F."/>
            <person name="Grimwood J."/>
            <person name="Gutierrez G."/>
            <person name="Heitman J."/>
            <person name="Henrissat B."/>
            <person name="Iturriaga E.A."/>
            <person name="Lang B.F."/>
            <person name="Lavin J.L."/>
            <person name="Lee S."/>
            <person name="Li W."/>
            <person name="Lindquist E."/>
            <person name="Lopez-Garcia S."/>
            <person name="Luque E.M."/>
            <person name="Marcos A.T."/>
            <person name="Martin J."/>
            <person name="McCluskey K."/>
            <person name="Medina H.R."/>
            <person name="Miralles-Duran A."/>
            <person name="Miyazaki A."/>
            <person name="Munoz-Torres E."/>
            <person name="Oguiza J.A."/>
            <person name="Ohm R."/>
            <person name="Olmedo M."/>
            <person name="Orejas M."/>
            <person name="Ortiz-Castellanos L."/>
            <person name="Pisabarro A.G."/>
            <person name="Rodriguez-Romero J."/>
            <person name="Ruiz-Herrera J."/>
            <person name="Ruiz-Vazquez R."/>
            <person name="Sanz C."/>
            <person name="Schackwitz W."/>
            <person name="Schmutz J."/>
            <person name="Shahriari M."/>
            <person name="Shelest E."/>
            <person name="Silva-Franco F."/>
            <person name="Soanes D."/>
            <person name="Syed K."/>
            <person name="Tagua V.G."/>
            <person name="Talbot N.J."/>
            <person name="Thon M."/>
            <person name="De vries R.P."/>
            <person name="Wiebenga A."/>
            <person name="Yadav J.S."/>
            <person name="Braun E.L."/>
            <person name="Baker S."/>
            <person name="Garre V."/>
            <person name="Horwitz B."/>
            <person name="Torres-Martinez S."/>
            <person name="Idnurm A."/>
            <person name="Herrera-Estrella A."/>
            <person name="Gabaldon T."/>
            <person name="Grigoriev I.V."/>
        </authorList>
    </citation>
    <scope>NUCLEOTIDE SEQUENCE [LARGE SCALE GENOMIC DNA]</scope>
    <source>
        <strain evidence="9">NRRL 1555(-)</strain>
    </source>
</reference>
<evidence type="ECO:0000256" key="2">
    <source>
        <dbReference type="ARBA" id="ARBA00009674"/>
    </source>
</evidence>
<dbReference type="GO" id="GO:0005198">
    <property type="term" value="F:structural molecule activity"/>
    <property type="evidence" value="ECO:0007669"/>
    <property type="project" value="TreeGrafter"/>
</dbReference>
<dbReference type="InterPro" id="IPR036388">
    <property type="entry name" value="WH-like_DNA-bd_sf"/>
</dbReference>
<name>A0A167MJN7_PHYB8</name>
<dbReference type="Gene3D" id="1.10.10.570">
    <property type="entry name" value="Winged helix' DNA-binding domain. Chain C. Domain 1"/>
    <property type="match status" value="1"/>
</dbReference>
<comment type="subcellular location">
    <subcellularLocation>
        <location evidence="1">Cytoplasm</location>
    </subcellularLocation>
</comment>
<dbReference type="Pfam" id="PF05871">
    <property type="entry name" value="ESCRT-II"/>
    <property type="match status" value="1"/>
</dbReference>
<dbReference type="AlphaFoldDB" id="A0A167MJN7"/>
<evidence type="ECO:0000256" key="1">
    <source>
        <dbReference type="ARBA" id="ARBA00004496"/>
    </source>
</evidence>
<dbReference type="Gene3D" id="1.10.10.10">
    <property type="entry name" value="Winged helix-like DNA-binding domain superfamily/Winged helix DNA-binding domain"/>
    <property type="match status" value="1"/>
</dbReference>
<dbReference type="FunFam" id="1.10.10.10:FF:000141">
    <property type="entry name" value="vacuolar protein-sorting-associated protein 25"/>
    <property type="match status" value="1"/>
</dbReference>
<evidence type="ECO:0000313" key="9">
    <source>
        <dbReference type="Proteomes" id="UP000077315"/>
    </source>
</evidence>
<keyword evidence="9" id="KW-1185">Reference proteome</keyword>
<dbReference type="PANTHER" id="PTHR13149:SF0">
    <property type="entry name" value="VACUOLAR PROTEIN-SORTING-ASSOCIATED PROTEIN 25"/>
    <property type="match status" value="1"/>
</dbReference>
<dbReference type="InterPro" id="IPR014041">
    <property type="entry name" value="ESCRT-II_cplx_Vps25-sub_N"/>
</dbReference>
<dbReference type="InParanoid" id="A0A167MJN7"/>
<dbReference type="EMBL" id="KV440982">
    <property type="protein sequence ID" value="OAD73034.1"/>
    <property type="molecule type" value="Genomic_DNA"/>
</dbReference>
<sequence>MPDTSFEFPLMHGFPPFYTRQPTEATWESQIGQWSQVILNYARHHRIFKLDLQQSTSPGGSDLFENTKIKRRLSFETLQEIIQAMTVQGTAEWEHGPKGPKDHAYIFWRRPEEWATLIWEWVNTNGLNNTVVTLYEITEGDLSEGQEFYGIDSQVLIMAIKVLVKRGDAQLLEGNEGYMGVKFFG</sequence>
<dbReference type="GO" id="GO:0043328">
    <property type="term" value="P:protein transport to vacuole involved in ubiquitin-dependent protein catabolic process via the multivesicular body sorting pathway"/>
    <property type="evidence" value="ECO:0007669"/>
    <property type="project" value="TreeGrafter"/>
</dbReference>
<keyword evidence="6" id="KW-0653">Protein transport</keyword>
<dbReference type="PANTHER" id="PTHR13149">
    <property type="entry name" value="VACUOLAR PROTEIN SORTING-ASSOCIATED PROTEIN VPS25"/>
    <property type="match status" value="1"/>
</dbReference>
<proteinExistence type="inferred from homology"/>
<evidence type="ECO:0000256" key="4">
    <source>
        <dbReference type="ARBA" id="ARBA00022448"/>
    </source>
</evidence>
<dbReference type="InterPro" id="IPR036390">
    <property type="entry name" value="WH_DNA-bd_sf"/>
</dbReference>
<evidence type="ECO:0000256" key="7">
    <source>
        <dbReference type="ARBA" id="ARBA00030094"/>
    </source>
</evidence>
<evidence type="ECO:0000256" key="6">
    <source>
        <dbReference type="ARBA" id="ARBA00022927"/>
    </source>
</evidence>
<dbReference type="GO" id="GO:0016236">
    <property type="term" value="P:macroautophagy"/>
    <property type="evidence" value="ECO:0007669"/>
    <property type="project" value="UniProtKB-ARBA"/>
</dbReference>
<dbReference type="InterPro" id="IPR008570">
    <property type="entry name" value="ESCRT-II_cplx_Vps25-sub"/>
</dbReference>